<dbReference type="PANTHER" id="PTHR46872">
    <property type="entry name" value="DNA BINDING PROTEIN"/>
    <property type="match status" value="1"/>
</dbReference>
<evidence type="ECO:0000313" key="3">
    <source>
        <dbReference type="Proteomes" id="UP000002051"/>
    </source>
</evidence>
<keyword evidence="3" id="KW-1185">Reference proteome</keyword>
<gene>
    <name evidence="1" type="ORF">MTR_0259s0060</name>
</gene>
<dbReference type="PaxDb" id="3880-AES79067"/>
<dbReference type="Proteomes" id="UP000002051">
    <property type="component" value="Unassembled WGS sequence"/>
</dbReference>
<dbReference type="EMBL" id="KL402984">
    <property type="protein sequence ID" value="KEH16256.1"/>
    <property type="molecule type" value="Genomic_DNA"/>
</dbReference>
<dbReference type="PANTHER" id="PTHR46872:SF10">
    <property type="entry name" value="MYB-LIKE DOMAIN-CONTAINING PROTEIN"/>
    <property type="match status" value="1"/>
</dbReference>
<accession>A0A072TGA2</accession>
<protein>
    <submittedName>
        <fullName evidence="1 2">Uncharacterized protein</fullName>
    </submittedName>
</protein>
<evidence type="ECO:0000313" key="2">
    <source>
        <dbReference type="EnsemblPlants" id="KEH16256"/>
    </source>
</evidence>
<dbReference type="EnsemblPlants" id="KEH16256">
    <property type="protein sequence ID" value="KEH16256"/>
    <property type="gene ID" value="MTR_0259s0060"/>
</dbReference>
<reference evidence="2" key="3">
    <citation type="submission" date="2015-06" db="UniProtKB">
        <authorList>
            <consortium name="EnsemblPlants"/>
        </authorList>
    </citation>
    <scope>IDENTIFICATION</scope>
    <source>
        <strain evidence="2">cv. Jemalong A17</strain>
    </source>
</reference>
<name>A0A072TGA2_MEDTR</name>
<proteinExistence type="predicted"/>
<dbReference type="AlphaFoldDB" id="A0A072TGA2"/>
<dbReference type="HOGENOM" id="CLU_1590635_0_0_1"/>
<dbReference type="STRING" id="3880.A0A072TGA2"/>
<sequence>DNLESYYLAYWKLKFVSVGPLFQVEVPQWTGVVYGSDSKLLGTQIWPVKDDSRPTTETDLIGRGRRGKCSCKCSRFKVIMSLKIPSQNNSFCNNPSSYFQKRARKDMLSYYFNVYLIQLRSYQNQVTSRTVDSDDDEIEFESFGDGFENCWLVFVNRLKSFPFLLILP</sequence>
<feature type="non-terminal residue" evidence="1">
    <location>
        <position position="168"/>
    </location>
</feature>
<reference evidence="1 3" key="2">
    <citation type="journal article" date="2014" name="BMC Genomics">
        <title>An improved genome release (version Mt4.0) for the model legume Medicago truncatula.</title>
        <authorList>
            <person name="Tang H."/>
            <person name="Krishnakumar V."/>
            <person name="Bidwell S."/>
            <person name="Rosen B."/>
            <person name="Chan A."/>
            <person name="Zhou S."/>
            <person name="Gentzbittel L."/>
            <person name="Childs K.L."/>
            <person name="Yandell M."/>
            <person name="Gundlach H."/>
            <person name="Mayer K.F."/>
            <person name="Schwartz D.C."/>
            <person name="Town C.D."/>
        </authorList>
    </citation>
    <scope>GENOME REANNOTATION</scope>
    <source>
        <strain evidence="1">A17</strain>
        <strain evidence="2 3">cv. Jemalong A17</strain>
    </source>
</reference>
<evidence type="ECO:0000313" key="1">
    <source>
        <dbReference type="EMBL" id="KEH16256.1"/>
    </source>
</evidence>
<reference evidence="1 3" key="1">
    <citation type="journal article" date="2011" name="Nature">
        <title>The Medicago genome provides insight into the evolution of rhizobial symbioses.</title>
        <authorList>
            <person name="Young N.D."/>
            <person name="Debelle F."/>
            <person name="Oldroyd G.E."/>
            <person name="Geurts R."/>
            <person name="Cannon S.B."/>
            <person name="Udvardi M.K."/>
            <person name="Benedito V.A."/>
            <person name="Mayer K.F."/>
            <person name="Gouzy J."/>
            <person name="Schoof H."/>
            <person name="Van de Peer Y."/>
            <person name="Proost S."/>
            <person name="Cook D.R."/>
            <person name="Meyers B.C."/>
            <person name="Spannagl M."/>
            <person name="Cheung F."/>
            <person name="De Mita S."/>
            <person name="Krishnakumar V."/>
            <person name="Gundlach H."/>
            <person name="Zhou S."/>
            <person name="Mudge J."/>
            <person name="Bharti A.K."/>
            <person name="Murray J.D."/>
            <person name="Naoumkina M.A."/>
            <person name="Rosen B."/>
            <person name="Silverstein K.A."/>
            <person name="Tang H."/>
            <person name="Rombauts S."/>
            <person name="Zhao P.X."/>
            <person name="Zhou P."/>
            <person name="Barbe V."/>
            <person name="Bardou P."/>
            <person name="Bechner M."/>
            <person name="Bellec A."/>
            <person name="Berger A."/>
            <person name="Berges H."/>
            <person name="Bidwell S."/>
            <person name="Bisseling T."/>
            <person name="Choisne N."/>
            <person name="Couloux A."/>
            <person name="Denny R."/>
            <person name="Deshpande S."/>
            <person name="Dai X."/>
            <person name="Doyle J.J."/>
            <person name="Dudez A.M."/>
            <person name="Farmer A.D."/>
            <person name="Fouteau S."/>
            <person name="Franken C."/>
            <person name="Gibelin C."/>
            <person name="Gish J."/>
            <person name="Goldstein S."/>
            <person name="Gonzalez A.J."/>
            <person name="Green P.J."/>
            <person name="Hallab A."/>
            <person name="Hartog M."/>
            <person name="Hua A."/>
            <person name="Humphray S.J."/>
            <person name="Jeong D.H."/>
            <person name="Jing Y."/>
            <person name="Jocker A."/>
            <person name="Kenton S.M."/>
            <person name="Kim D.J."/>
            <person name="Klee K."/>
            <person name="Lai H."/>
            <person name="Lang C."/>
            <person name="Lin S."/>
            <person name="Macmil S.L."/>
            <person name="Magdelenat G."/>
            <person name="Matthews L."/>
            <person name="McCorrison J."/>
            <person name="Monaghan E.L."/>
            <person name="Mun J.H."/>
            <person name="Najar F.Z."/>
            <person name="Nicholson C."/>
            <person name="Noirot C."/>
            <person name="O'Bleness M."/>
            <person name="Paule C.R."/>
            <person name="Poulain J."/>
            <person name="Prion F."/>
            <person name="Qin B."/>
            <person name="Qu C."/>
            <person name="Retzel E.F."/>
            <person name="Riddle C."/>
            <person name="Sallet E."/>
            <person name="Samain S."/>
            <person name="Samson N."/>
            <person name="Sanders I."/>
            <person name="Saurat O."/>
            <person name="Scarpelli C."/>
            <person name="Schiex T."/>
            <person name="Segurens B."/>
            <person name="Severin A.J."/>
            <person name="Sherrier D.J."/>
            <person name="Shi R."/>
            <person name="Sims S."/>
            <person name="Singer S.R."/>
            <person name="Sinharoy S."/>
            <person name="Sterck L."/>
            <person name="Viollet A."/>
            <person name="Wang B.B."/>
            <person name="Wang K."/>
            <person name="Wang M."/>
            <person name="Wang X."/>
            <person name="Warfsmann J."/>
            <person name="Weissenbach J."/>
            <person name="White D.D."/>
            <person name="White J.D."/>
            <person name="Wiley G.B."/>
            <person name="Wincker P."/>
            <person name="Xing Y."/>
            <person name="Yang L."/>
            <person name="Yao Z."/>
            <person name="Ying F."/>
            <person name="Zhai J."/>
            <person name="Zhou L."/>
            <person name="Zuber A."/>
            <person name="Denarie J."/>
            <person name="Dixon R.A."/>
            <person name="May G.D."/>
            <person name="Schwartz D.C."/>
            <person name="Rogers J."/>
            <person name="Quetier F."/>
            <person name="Town C.D."/>
            <person name="Roe B.A."/>
        </authorList>
    </citation>
    <scope>NUCLEOTIDE SEQUENCE [LARGE SCALE GENOMIC DNA]</scope>
    <source>
        <strain evidence="1">A17</strain>
        <strain evidence="2 3">cv. Jemalong A17</strain>
    </source>
</reference>
<organism evidence="1 3">
    <name type="scientific">Medicago truncatula</name>
    <name type="common">Barrel medic</name>
    <name type="synonym">Medicago tribuloides</name>
    <dbReference type="NCBI Taxonomy" id="3880"/>
    <lineage>
        <taxon>Eukaryota</taxon>
        <taxon>Viridiplantae</taxon>
        <taxon>Streptophyta</taxon>
        <taxon>Embryophyta</taxon>
        <taxon>Tracheophyta</taxon>
        <taxon>Spermatophyta</taxon>
        <taxon>Magnoliopsida</taxon>
        <taxon>eudicotyledons</taxon>
        <taxon>Gunneridae</taxon>
        <taxon>Pentapetalae</taxon>
        <taxon>rosids</taxon>
        <taxon>fabids</taxon>
        <taxon>Fabales</taxon>
        <taxon>Fabaceae</taxon>
        <taxon>Papilionoideae</taxon>
        <taxon>50 kb inversion clade</taxon>
        <taxon>NPAAA clade</taxon>
        <taxon>Hologalegina</taxon>
        <taxon>IRL clade</taxon>
        <taxon>Trifolieae</taxon>
        <taxon>Medicago</taxon>
    </lineage>
</organism>